<proteinExistence type="predicted"/>
<dbReference type="EMBL" id="GBRH01273871">
    <property type="protein sequence ID" value="JAD24024.1"/>
    <property type="molecule type" value="Transcribed_RNA"/>
</dbReference>
<evidence type="ECO:0000256" key="1">
    <source>
        <dbReference type="SAM" id="Phobius"/>
    </source>
</evidence>
<name>A0A0A8YDF4_ARUDO</name>
<organism evidence="2">
    <name type="scientific">Arundo donax</name>
    <name type="common">Giant reed</name>
    <name type="synonym">Donax arundinaceus</name>
    <dbReference type="NCBI Taxonomy" id="35708"/>
    <lineage>
        <taxon>Eukaryota</taxon>
        <taxon>Viridiplantae</taxon>
        <taxon>Streptophyta</taxon>
        <taxon>Embryophyta</taxon>
        <taxon>Tracheophyta</taxon>
        <taxon>Spermatophyta</taxon>
        <taxon>Magnoliopsida</taxon>
        <taxon>Liliopsida</taxon>
        <taxon>Poales</taxon>
        <taxon>Poaceae</taxon>
        <taxon>PACMAD clade</taxon>
        <taxon>Arundinoideae</taxon>
        <taxon>Arundineae</taxon>
        <taxon>Arundo</taxon>
    </lineage>
</organism>
<dbReference type="AlphaFoldDB" id="A0A0A8YDF4"/>
<keyword evidence="1" id="KW-0472">Membrane</keyword>
<keyword evidence="1" id="KW-0812">Transmembrane</keyword>
<keyword evidence="1" id="KW-1133">Transmembrane helix</keyword>
<protein>
    <submittedName>
        <fullName evidence="2">Uncharacterized protein</fullName>
    </submittedName>
</protein>
<sequence length="57" mass="6640">MCCSRSYYHLSKPVSVFNASIKFSLAIVFRSFGIVEMCFGLWYYSNELATPCTMEFY</sequence>
<evidence type="ECO:0000313" key="2">
    <source>
        <dbReference type="EMBL" id="JAD24024.1"/>
    </source>
</evidence>
<reference evidence="2" key="1">
    <citation type="submission" date="2014-09" db="EMBL/GenBank/DDBJ databases">
        <authorList>
            <person name="Magalhaes I.L.F."/>
            <person name="Oliveira U."/>
            <person name="Santos F.R."/>
            <person name="Vidigal T.H.D.A."/>
            <person name="Brescovit A.D."/>
            <person name="Santos A.J."/>
        </authorList>
    </citation>
    <scope>NUCLEOTIDE SEQUENCE</scope>
    <source>
        <tissue evidence="2">Shoot tissue taken approximately 20 cm above the soil surface</tissue>
    </source>
</reference>
<accession>A0A0A8YDF4</accession>
<reference evidence="2" key="2">
    <citation type="journal article" date="2015" name="Data Brief">
        <title>Shoot transcriptome of the giant reed, Arundo donax.</title>
        <authorList>
            <person name="Barrero R.A."/>
            <person name="Guerrero F.D."/>
            <person name="Moolhuijzen P."/>
            <person name="Goolsby J.A."/>
            <person name="Tidwell J."/>
            <person name="Bellgard S.E."/>
            <person name="Bellgard M.I."/>
        </authorList>
    </citation>
    <scope>NUCLEOTIDE SEQUENCE</scope>
    <source>
        <tissue evidence="2">Shoot tissue taken approximately 20 cm above the soil surface</tissue>
    </source>
</reference>
<feature type="transmembrane region" description="Helical" evidence="1">
    <location>
        <begin position="21"/>
        <end position="44"/>
    </location>
</feature>